<organism evidence="3 4">
    <name type="scientific">Telluria aromaticivorans</name>
    <dbReference type="NCBI Taxonomy" id="2725995"/>
    <lineage>
        <taxon>Bacteria</taxon>
        <taxon>Pseudomonadati</taxon>
        <taxon>Pseudomonadota</taxon>
        <taxon>Betaproteobacteria</taxon>
        <taxon>Burkholderiales</taxon>
        <taxon>Oxalobacteraceae</taxon>
        <taxon>Telluria group</taxon>
        <taxon>Telluria</taxon>
    </lineage>
</organism>
<dbReference type="Gene3D" id="3.40.50.1820">
    <property type="entry name" value="alpha/beta hydrolase"/>
    <property type="match status" value="1"/>
</dbReference>
<evidence type="ECO:0000313" key="4">
    <source>
        <dbReference type="Proteomes" id="UP000533905"/>
    </source>
</evidence>
<dbReference type="RefSeq" id="WP_171080199.1">
    <property type="nucleotide sequence ID" value="NZ_JABAIV010000001.1"/>
</dbReference>
<comment type="caution">
    <text evidence="3">The sequence shown here is derived from an EMBL/GenBank/DDBJ whole genome shotgun (WGS) entry which is preliminary data.</text>
</comment>
<sequence length="329" mass="35369">MPMPVDARMLDDLRRFNRKLALAPRVRYRHRITPLLGQALLRLTQVGADAKLRRKGVRVESRMADADDVQVPLRVLWPAGSPRGVVLDIHGGGWVIGNPEMNDALNAAIVRACDVVVVSVGYRLATEAPIASMIDDCLAALTWLLEDQLRGCAGLPAVVLGESAGAHLAAATLLKLKARPALLRRIQGAVLYYGVFDMAGSPSVRTAGPDTLVLDGPAMLPALRLLTPGLDEAQRRAPPLSPLFGDLNGMPPVLMFTGGRDPLRDDTLGMARRWAEHADVELVDLPEAPHGLIHFPTAMGRAACAHTHAWINARLAQAQGSQALQANAR</sequence>
<protein>
    <submittedName>
        <fullName evidence="3">Alpha/beta hydrolase</fullName>
    </submittedName>
</protein>
<dbReference type="EMBL" id="JABAIV010000001">
    <property type="protein sequence ID" value="NNG21598.1"/>
    <property type="molecule type" value="Genomic_DNA"/>
</dbReference>
<dbReference type="AlphaFoldDB" id="A0A7Y2NY15"/>
<reference evidence="3 4" key="1">
    <citation type="submission" date="2020-04" db="EMBL/GenBank/DDBJ databases">
        <title>Massilia sp. nov., a cold adapted bacteria isolated from Arctic soil.</title>
        <authorList>
            <person name="Son J."/>
            <person name="Ka J.-O."/>
        </authorList>
    </citation>
    <scope>NUCLEOTIDE SEQUENCE [LARGE SCALE GENOMIC DNA]</scope>
    <source>
        <strain evidence="3 4">ML15P13</strain>
    </source>
</reference>
<evidence type="ECO:0000313" key="3">
    <source>
        <dbReference type="EMBL" id="NNG21598.1"/>
    </source>
</evidence>
<name>A0A7Y2NY15_9BURK</name>
<gene>
    <name evidence="3" type="ORF">HGB41_01075</name>
</gene>
<dbReference type="SUPFAM" id="SSF53474">
    <property type="entry name" value="alpha/beta-Hydrolases"/>
    <property type="match status" value="1"/>
</dbReference>
<keyword evidence="4" id="KW-1185">Reference proteome</keyword>
<evidence type="ECO:0000256" key="1">
    <source>
        <dbReference type="ARBA" id="ARBA00022801"/>
    </source>
</evidence>
<dbReference type="PANTHER" id="PTHR48081:SF8">
    <property type="entry name" value="ALPHA_BETA HYDROLASE FOLD-3 DOMAIN-CONTAINING PROTEIN-RELATED"/>
    <property type="match status" value="1"/>
</dbReference>
<dbReference type="Proteomes" id="UP000533905">
    <property type="component" value="Unassembled WGS sequence"/>
</dbReference>
<feature type="domain" description="Alpha/beta hydrolase fold-3" evidence="2">
    <location>
        <begin position="86"/>
        <end position="292"/>
    </location>
</feature>
<dbReference type="InterPro" id="IPR013094">
    <property type="entry name" value="AB_hydrolase_3"/>
</dbReference>
<keyword evidence="1 3" id="KW-0378">Hydrolase</keyword>
<evidence type="ECO:0000259" key="2">
    <source>
        <dbReference type="Pfam" id="PF07859"/>
    </source>
</evidence>
<dbReference type="GO" id="GO:0016787">
    <property type="term" value="F:hydrolase activity"/>
    <property type="evidence" value="ECO:0007669"/>
    <property type="project" value="UniProtKB-KW"/>
</dbReference>
<dbReference type="InterPro" id="IPR029058">
    <property type="entry name" value="AB_hydrolase_fold"/>
</dbReference>
<dbReference type="Pfam" id="PF07859">
    <property type="entry name" value="Abhydrolase_3"/>
    <property type="match status" value="1"/>
</dbReference>
<dbReference type="PANTHER" id="PTHR48081">
    <property type="entry name" value="AB HYDROLASE SUPERFAMILY PROTEIN C4A8.06C"/>
    <property type="match status" value="1"/>
</dbReference>
<proteinExistence type="predicted"/>
<accession>A0A7Y2NY15</accession>
<dbReference type="InterPro" id="IPR050300">
    <property type="entry name" value="GDXG_lipolytic_enzyme"/>
</dbReference>